<dbReference type="Proteomes" id="UP000004773">
    <property type="component" value="Unassembled WGS sequence"/>
</dbReference>
<dbReference type="PROSITE" id="PS00211">
    <property type="entry name" value="ABC_TRANSPORTER_1"/>
    <property type="match status" value="1"/>
</dbReference>
<dbReference type="SMART" id="SM00382">
    <property type="entry name" value="AAA"/>
    <property type="match status" value="1"/>
</dbReference>
<evidence type="ECO:0000256" key="1">
    <source>
        <dbReference type="ARBA" id="ARBA00005417"/>
    </source>
</evidence>
<dbReference type="PANTHER" id="PTHR42711">
    <property type="entry name" value="ABC TRANSPORTER ATP-BINDING PROTEIN"/>
    <property type="match status" value="1"/>
</dbReference>
<keyword evidence="2" id="KW-0813">Transport</keyword>
<dbReference type="Pfam" id="PF00005">
    <property type="entry name" value="ABC_tran"/>
    <property type="match status" value="1"/>
</dbReference>
<evidence type="ECO:0000256" key="2">
    <source>
        <dbReference type="ARBA" id="ARBA00022448"/>
    </source>
</evidence>
<feature type="coiled-coil region" evidence="5">
    <location>
        <begin position="231"/>
        <end position="266"/>
    </location>
</feature>
<dbReference type="InterPro" id="IPR003439">
    <property type="entry name" value="ABC_transporter-like_ATP-bd"/>
</dbReference>
<keyword evidence="4" id="KW-0067">ATP-binding</keyword>
<evidence type="ECO:0000256" key="4">
    <source>
        <dbReference type="ARBA" id="ARBA00022840"/>
    </source>
</evidence>
<dbReference type="GO" id="GO:0005524">
    <property type="term" value="F:ATP binding"/>
    <property type="evidence" value="ECO:0007669"/>
    <property type="project" value="UniProtKB-KW"/>
</dbReference>
<dbReference type="InterPro" id="IPR027417">
    <property type="entry name" value="P-loop_NTPase"/>
</dbReference>
<dbReference type="RefSeq" id="WP_003146701.1">
    <property type="nucleotide sequence ID" value="NZ_GL883582.1"/>
</dbReference>
<dbReference type="PANTHER" id="PTHR42711:SF5">
    <property type="entry name" value="ABC TRANSPORTER ATP-BINDING PROTEIN NATA"/>
    <property type="match status" value="1"/>
</dbReference>
<keyword evidence="3" id="KW-0547">Nucleotide-binding</keyword>
<proteinExistence type="inferred from homology"/>
<evidence type="ECO:0000256" key="5">
    <source>
        <dbReference type="SAM" id="Coils"/>
    </source>
</evidence>
<dbReference type="PROSITE" id="PS50893">
    <property type="entry name" value="ABC_TRANSPORTER_2"/>
    <property type="match status" value="1"/>
</dbReference>
<protein>
    <recommendedName>
        <fullName evidence="6">ABC transporter domain-containing protein</fullName>
    </recommendedName>
</protein>
<organism evidence="7 8">
    <name type="scientific">Gemella haemolysans M341</name>
    <dbReference type="NCBI Taxonomy" id="562981"/>
    <lineage>
        <taxon>Bacteria</taxon>
        <taxon>Bacillati</taxon>
        <taxon>Bacillota</taxon>
        <taxon>Bacilli</taxon>
        <taxon>Bacillales</taxon>
        <taxon>Gemellaceae</taxon>
        <taxon>Gemella</taxon>
    </lineage>
</organism>
<evidence type="ECO:0000256" key="3">
    <source>
        <dbReference type="ARBA" id="ARBA00022741"/>
    </source>
</evidence>
<feature type="domain" description="ABC transporter" evidence="6">
    <location>
        <begin position="5"/>
        <end position="241"/>
    </location>
</feature>
<evidence type="ECO:0000313" key="7">
    <source>
        <dbReference type="EMBL" id="EGF85625.1"/>
    </source>
</evidence>
<dbReference type="AlphaFoldDB" id="A0AA87DXA7"/>
<accession>A0AA87DXA7</accession>
<dbReference type="SUPFAM" id="SSF52540">
    <property type="entry name" value="P-loop containing nucleoside triphosphate hydrolases"/>
    <property type="match status" value="1"/>
</dbReference>
<name>A0AA87DXA7_9BACL</name>
<gene>
    <name evidence="7" type="ORF">HMPREF0428_00682</name>
</gene>
<evidence type="ECO:0000259" key="6">
    <source>
        <dbReference type="PROSITE" id="PS50893"/>
    </source>
</evidence>
<dbReference type="InterPro" id="IPR050763">
    <property type="entry name" value="ABC_transporter_ATP-binding"/>
</dbReference>
<keyword evidence="5" id="KW-0175">Coiled coil</keyword>
<sequence>MDNIIDVKGLKRSFKTLKNGEFEAIKGIEFSVKEGEIFGLLGPNGAGKTTTIKILTTMLAPSEGSVKVLGFDTFHEAKKVREHINFVFGGERSLYWRLSARDNLAYFADLYKIPRKAQNELIENLIKRVGLSEFIDKKVETFSKGMKQRLQIARSLLNNPKIIFLDEPSIGLDPIGAKELRELIKELAKDGVTILLTTHYMPEAEELCNRIAIIKKGELLALDDVVGLQNLVSYERKEEIKAKKIREQEEKNKQNLEITLEDIYIELLGEK</sequence>
<dbReference type="Gene3D" id="3.40.50.300">
    <property type="entry name" value="P-loop containing nucleotide triphosphate hydrolases"/>
    <property type="match status" value="1"/>
</dbReference>
<dbReference type="InterPro" id="IPR003593">
    <property type="entry name" value="AAA+_ATPase"/>
</dbReference>
<comment type="similarity">
    <text evidence="1">Belongs to the ABC transporter superfamily.</text>
</comment>
<comment type="caution">
    <text evidence="7">The sequence shown here is derived from an EMBL/GenBank/DDBJ whole genome shotgun (WGS) entry which is preliminary data.</text>
</comment>
<dbReference type="InterPro" id="IPR017871">
    <property type="entry name" value="ABC_transporter-like_CS"/>
</dbReference>
<evidence type="ECO:0000313" key="8">
    <source>
        <dbReference type="Proteomes" id="UP000004773"/>
    </source>
</evidence>
<reference evidence="7 8" key="1">
    <citation type="submission" date="2011-03" db="EMBL/GenBank/DDBJ databases">
        <title>The Genome Sequence of Gemella haemolysans M341.</title>
        <authorList>
            <consortium name="The Broad Institute Genome Sequencing Platform"/>
            <consortium name="The Broad Institute Genome Sequencing Center for Infectious Disease"/>
            <person name="Earl A."/>
            <person name="Ward D."/>
            <person name="Feldgarden M."/>
            <person name="Gevers D."/>
            <person name="Sibley C.D."/>
            <person name="Field T.R."/>
            <person name="Grinwis M."/>
            <person name="Eshaghurshan C.S."/>
            <person name="Surette M.G."/>
            <person name="Young S.K."/>
            <person name="Zeng Q."/>
            <person name="Gargeya S."/>
            <person name="Fitzgerald M."/>
            <person name="Haas B."/>
            <person name="Abouelleil A."/>
            <person name="Alvarado L."/>
            <person name="Arachchi H.M."/>
            <person name="Berlin A."/>
            <person name="Brown A."/>
            <person name="Chapman S.B."/>
            <person name="Chen Z."/>
            <person name="Dunbar C."/>
            <person name="Freedman E."/>
            <person name="Gearin G."/>
            <person name="Gellesch M."/>
            <person name="Goldberg J."/>
            <person name="Griggs A."/>
            <person name="Gujja S."/>
            <person name="Heilman E.R."/>
            <person name="Heiman D."/>
            <person name="Howarth C."/>
            <person name="Larson L."/>
            <person name="Lui A."/>
            <person name="MacDonald P.J.P."/>
            <person name="Mehta T."/>
            <person name="Montmayeur A."/>
            <person name="Murphy C."/>
            <person name="Neiman D."/>
            <person name="Pearson M."/>
            <person name="Priest M."/>
            <person name="Roberts A."/>
            <person name="Saif S."/>
            <person name="Shea T."/>
            <person name="Shenoy N."/>
            <person name="Sisk P."/>
            <person name="Stolte C."/>
            <person name="Sykes S."/>
            <person name="White J."/>
            <person name="Yandava C."/>
            <person name="Wortman J."/>
            <person name="Nusbaum C."/>
            <person name="Birren B."/>
        </authorList>
    </citation>
    <scope>NUCLEOTIDE SEQUENCE [LARGE SCALE GENOMIC DNA]</scope>
    <source>
        <strain evidence="7 8">M341</strain>
    </source>
</reference>
<dbReference type="EMBL" id="ACRO01000007">
    <property type="protein sequence ID" value="EGF85625.1"/>
    <property type="molecule type" value="Genomic_DNA"/>
</dbReference>
<dbReference type="GO" id="GO:0016887">
    <property type="term" value="F:ATP hydrolysis activity"/>
    <property type="evidence" value="ECO:0007669"/>
    <property type="project" value="InterPro"/>
</dbReference>